<organism evidence="3 4">
    <name type="scientific">Ancylobacter tetraedralis</name>
    <dbReference type="NCBI Taxonomy" id="217068"/>
    <lineage>
        <taxon>Bacteria</taxon>
        <taxon>Pseudomonadati</taxon>
        <taxon>Pseudomonadota</taxon>
        <taxon>Alphaproteobacteria</taxon>
        <taxon>Hyphomicrobiales</taxon>
        <taxon>Xanthobacteraceae</taxon>
        <taxon>Ancylobacter</taxon>
    </lineage>
</organism>
<dbReference type="GO" id="GO:0003676">
    <property type="term" value="F:nucleic acid binding"/>
    <property type="evidence" value="ECO:0007669"/>
    <property type="project" value="InterPro"/>
</dbReference>
<gene>
    <name evidence="3" type="ORF">FHS55_000103</name>
</gene>
<evidence type="ECO:0000256" key="1">
    <source>
        <dbReference type="SAM" id="MobiDB-lite"/>
    </source>
</evidence>
<dbReference type="Pfam" id="PF13683">
    <property type="entry name" value="rve_3"/>
    <property type="match status" value="1"/>
</dbReference>
<reference evidence="3 4" key="1">
    <citation type="submission" date="2020-08" db="EMBL/GenBank/DDBJ databases">
        <title>Genomic Encyclopedia of Type Strains, Phase IV (KMG-IV): sequencing the most valuable type-strain genomes for metagenomic binning, comparative biology and taxonomic classification.</title>
        <authorList>
            <person name="Goeker M."/>
        </authorList>
    </citation>
    <scope>NUCLEOTIDE SEQUENCE [LARGE SCALE GENOMIC DNA]</scope>
    <source>
        <strain evidence="3 4">DSM 5895</strain>
    </source>
</reference>
<keyword evidence="4" id="KW-1185">Reference proteome</keyword>
<evidence type="ECO:0000259" key="2">
    <source>
        <dbReference type="PROSITE" id="PS50994"/>
    </source>
</evidence>
<proteinExistence type="predicted"/>
<feature type="compositionally biased region" description="Basic and acidic residues" evidence="1">
    <location>
        <begin position="87"/>
        <end position="99"/>
    </location>
</feature>
<evidence type="ECO:0000313" key="3">
    <source>
        <dbReference type="EMBL" id="MBB3769517.1"/>
    </source>
</evidence>
<dbReference type="InterPro" id="IPR001584">
    <property type="entry name" value="Integrase_cat-core"/>
</dbReference>
<dbReference type="EMBL" id="JACICD010000001">
    <property type="protein sequence ID" value="MBB3769517.1"/>
    <property type="molecule type" value="Genomic_DNA"/>
</dbReference>
<dbReference type="InterPro" id="IPR036397">
    <property type="entry name" value="RNaseH_sf"/>
</dbReference>
<dbReference type="Proteomes" id="UP000533469">
    <property type="component" value="Unassembled WGS sequence"/>
</dbReference>
<dbReference type="InterPro" id="IPR012337">
    <property type="entry name" value="RNaseH-like_sf"/>
</dbReference>
<dbReference type="GO" id="GO:0015074">
    <property type="term" value="P:DNA integration"/>
    <property type="evidence" value="ECO:0007669"/>
    <property type="project" value="InterPro"/>
</dbReference>
<dbReference type="PROSITE" id="PS50994">
    <property type="entry name" value="INTEGRASE"/>
    <property type="match status" value="1"/>
</dbReference>
<feature type="domain" description="Integrase catalytic" evidence="2">
    <location>
        <begin position="1"/>
        <end position="112"/>
    </location>
</feature>
<sequence length="118" mass="12884">MTRELDARLAIRGGPAAIVSDNGTERTPMAVLKWSRETGVEWPYIAPGKAMRNGLVEGFNGRFRGECMNETLFSSLGQARAAIASWKEDDNLNRPHSDLGNRSPAEFAAPIPLEKQAA</sequence>
<accession>A0A839Z863</accession>
<dbReference type="AlphaFoldDB" id="A0A839Z863"/>
<dbReference type="Gene3D" id="3.30.420.10">
    <property type="entry name" value="Ribonuclease H-like superfamily/Ribonuclease H"/>
    <property type="match status" value="1"/>
</dbReference>
<name>A0A839Z863_9HYPH</name>
<dbReference type="PANTHER" id="PTHR47515">
    <property type="entry name" value="LOW CALCIUM RESPONSE LOCUS PROTEIN T"/>
    <property type="match status" value="1"/>
</dbReference>
<evidence type="ECO:0000313" key="4">
    <source>
        <dbReference type="Proteomes" id="UP000533469"/>
    </source>
</evidence>
<protein>
    <submittedName>
        <fullName evidence="3">Transposase InsO family protein</fullName>
    </submittedName>
</protein>
<comment type="caution">
    <text evidence="3">The sequence shown here is derived from an EMBL/GenBank/DDBJ whole genome shotgun (WGS) entry which is preliminary data.</text>
</comment>
<dbReference type="SUPFAM" id="SSF53098">
    <property type="entry name" value="Ribonuclease H-like"/>
    <property type="match status" value="1"/>
</dbReference>
<dbReference type="PANTHER" id="PTHR47515:SF1">
    <property type="entry name" value="BLR2054 PROTEIN"/>
    <property type="match status" value="1"/>
</dbReference>
<feature type="region of interest" description="Disordered" evidence="1">
    <location>
        <begin position="87"/>
        <end position="118"/>
    </location>
</feature>